<protein>
    <submittedName>
        <fullName evidence="1">Uncharacterized protein</fullName>
    </submittedName>
</protein>
<comment type="caution">
    <text evidence="1">The sequence shown here is derived from an EMBL/GenBank/DDBJ whole genome shotgun (WGS) entry which is preliminary data.</text>
</comment>
<accession>A0A923IYL8</accession>
<name>A0A923IYL8_CLOTT</name>
<reference evidence="1 2" key="1">
    <citation type="submission" date="2020-04" db="EMBL/GenBank/DDBJ databases">
        <title>Genomic insights into acetone-butanol-ethanol (ABE) fermentation by sequencing solventogenic clostridia strains.</title>
        <authorList>
            <person name="Brown S."/>
        </authorList>
    </citation>
    <scope>NUCLEOTIDE SEQUENCE [LARGE SCALE GENOMIC DNA]</scope>
    <source>
        <strain evidence="1 2">DJ011</strain>
    </source>
</reference>
<evidence type="ECO:0000313" key="1">
    <source>
        <dbReference type="EMBL" id="MBC2396521.1"/>
    </source>
</evidence>
<dbReference type="EMBL" id="JAAZWO010000002">
    <property type="protein sequence ID" value="MBC2396521.1"/>
    <property type="molecule type" value="Genomic_DNA"/>
</dbReference>
<dbReference type="AlphaFoldDB" id="A0A923IYL8"/>
<dbReference type="RefSeq" id="WP_035148616.1">
    <property type="nucleotide sequence ID" value="NZ_JAAZWO010000002.1"/>
</dbReference>
<evidence type="ECO:0000313" key="2">
    <source>
        <dbReference type="Proteomes" id="UP000563151"/>
    </source>
</evidence>
<organism evidence="1 2">
    <name type="scientific">Clostridium tetanomorphum</name>
    <dbReference type="NCBI Taxonomy" id="1553"/>
    <lineage>
        <taxon>Bacteria</taxon>
        <taxon>Bacillati</taxon>
        <taxon>Bacillota</taxon>
        <taxon>Clostridia</taxon>
        <taxon>Eubacteriales</taxon>
        <taxon>Clostridiaceae</taxon>
        <taxon>Clostridium</taxon>
    </lineage>
</organism>
<keyword evidence="2" id="KW-1185">Reference proteome</keyword>
<gene>
    <name evidence="1" type="ORF">HGG79_01835</name>
</gene>
<dbReference type="InterPro" id="IPR036689">
    <property type="entry name" value="ESAT-6-like_sf"/>
</dbReference>
<dbReference type="Proteomes" id="UP000563151">
    <property type="component" value="Unassembled WGS sequence"/>
</dbReference>
<sequence length="106" mass="12572">MAGISNSNFYIDNMSLDTLKKSYNKSIQSLTQLYFDFESEVNNIESKELWKGESFDKFKKNFDDWKMEYLKKLSELVQLKEFIEEVKSTSEMLIEQRDSLKSSLEV</sequence>
<dbReference type="SUPFAM" id="SSF140453">
    <property type="entry name" value="EsxAB dimer-like"/>
    <property type="match status" value="1"/>
</dbReference>
<proteinExistence type="predicted"/>
<dbReference type="Gene3D" id="1.10.287.1060">
    <property type="entry name" value="ESAT-6-like"/>
    <property type="match status" value="1"/>
</dbReference>